<reference evidence="4 5" key="1">
    <citation type="submission" date="2019-11" db="EMBL/GenBank/DDBJ databases">
        <authorList>
            <person name="Cheng Q."/>
            <person name="Yang Z."/>
        </authorList>
    </citation>
    <scope>NUCLEOTIDE SEQUENCE [LARGE SCALE GENOMIC DNA]</scope>
    <source>
        <strain evidence="4 5">HX-22-1</strain>
    </source>
</reference>
<feature type="chain" id="PRO_5029592509" evidence="2">
    <location>
        <begin position="21"/>
        <end position="435"/>
    </location>
</feature>
<protein>
    <submittedName>
        <fullName evidence="4">Thioredoxin fold domain-containing protein</fullName>
    </submittedName>
</protein>
<dbReference type="InterPro" id="IPR012336">
    <property type="entry name" value="Thioredoxin-like_fold"/>
</dbReference>
<comment type="caution">
    <text evidence="4">The sequence shown here is derived from an EMBL/GenBank/DDBJ whole genome shotgun (WGS) entry which is preliminary data.</text>
</comment>
<dbReference type="PANTHER" id="PTHR15337">
    <property type="entry name" value="ANTERIOR GRADIENT PROTEIN-RELATED"/>
    <property type="match status" value="1"/>
</dbReference>
<gene>
    <name evidence="4" type="ORF">GJJ64_14600</name>
</gene>
<dbReference type="Proteomes" id="UP000462931">
    <property type="component" value="Unassembled WGS sequence"/>
</dbReference>
<accession>A0A7K0FR07</accession>
<dbReference type="EMBL" id="WKJI01000004">
    <property type="protein sequence ID" value="MRX48426.1"/>
    <property type="molecule type" value="Genomic_DNA"/>
</dbReference>
<dbReference type="InterPro" id="IPR036249">
    <property type="entry name" value="Thioredoxin-like_sf"/>
</dbReference>
<dbReference type="SUPFAM" id="SSF52833">
    <property type="entry name" value="Thioredoxin-like"/>
    <property type="match status" value="1"/>
</dbReference>
<dbReference type="Gene3D" id="3.40.30.10">
    <property type="entry name" value="Glutaredoxin"/>
    <property type="match status" value="1"/>
</dbReference>
<evidence type="ECO:0000313" key="4">
    <source>
        <dbReference type="EMBL" id="MRX48426.1"/>
    </source>
</evidence>
<evidence type="ECO:0000256" key="1">
    <source>
        <dbReference type="ARBA" id="ARBA00022729"/>
    </source>
</evidence>
<dbReference type="RefSeq" id="WP_154288506.1">
    <property type="nucleotide sequence ID" value="NZ_WKJI01000004.1"/>
</dbReference>
<proteinExistence type="predicted"/>
<evidence type="ECO:0000259" key="3">
    <source>
        <dbReference type="PROSITE" id="PS51352"/>
    </source>
</evidence>
<dbReference type="InterPro" id="IPR051099">
    <property type="entry name" value="AGR/TXD"/>
</dbReference>
<dbReference type="AlphaFoldDB" id="A0A7K0FR07"/>
<dbReference type="Pfam" id="PF13098">
    <property type="entry name" value="Thioredoxin_2"/>
    <property type="match status" value="1"/>
</dbReference>
<name>A0A7K0FR07_9SPHI</name>
<sequence length="435" mass="50428">MLKSSITYFLLFLLSIQSFAQDNQGIKFSQFKDWESAKSEAKKSNKYIFLDAFTTWCGPCKMMAKDIFPQKNVGDFFNANFINVAIQFDKTKHDNAFIKAWYKDVEQLEKEFKIDSYPTYLFFNPNGELVYRITGASEDAFTFISKAENAVNPEKQYHLFKTKFEKGVKNPILLKQLLSTAKEEKDLLFLSKVANEYLIFQKDIYTKENLEIIKTATVKSSDVGFNVLRFNSTKADSMLGKGESYKIVSNIISNEIVIPYLRNGGTKTDLGGGMIRYSGEINKNIDWDTLESKLKSEYPELSRKILLASKPIYYDWVKDYNKFCESFIEFTDLYPEVLDDNLLRYYIWNIIKNSEDKTILNNAIKFTTQTKFFKEKRSPIIQTGYATLLYKIGNKVESLLAVDEAIKIAKDLNQDSYITRLENLKIKIEKGEKAW</sequence>
<feature type="domain" description="Thioredoxin" evidence="3">
    <location>
        <begin position="10"/>
        <end position="152"/>
    </location>
</feature>
<keyword evidence="5" id="KW-1185">Reference proteome</keyword>
<dbReference type="InterPro" id="IPR013766">
    <property type="entry name" value="Thioredoxin_domain"/>
</dbReference>
<evidence type="ECO:0000313" key="5">
    <source>
        <dbReference type="Proteomes" id="UP000462931"/>
    </source>
</evidence>
<organism evidence="4 5">
    <name type="scientific">Pedobacter puniceum</name>
    <dbReference type="NCBI Taxonomy" id="2666136"/>
    <lineage>
        <taxon>Bacteria</taxon>
        <taxon>Pseudomonadati</taxon>
        <taxon>Bacteroidota</taxon>
        <taxon>Sphingobacteriia</taxon>
        <taxon>Sphingobacteriales</taxon>
        <taxon>Sphingobacteriaceae</taxon>
        <taxon>Pedobacter</taxon>
    </lineage>
</organism>
<dbReference type="PROSITE" id="PS51352">
    <property type="entry name" value="THIOREDOXIN_2"/>
    <property type="match status" value="1"/>
</dbReference>
<evidence type="ECO:0000256" key="2">
    <source>
        <dbReference type="SAM" id="SignalP"/>
    </source>
</evidence>
<dbReference type="PANTHER" id="PTHR15337:SF11">
    <property type="entry name" value="THIOREDOXIN DOMAIN-CONTAINING PROTEIN"/>
    <property type="match status" value="1"/>
</dbReference>
<feature type="signal peptide" evidence="2">
    <location>
        <begin position="1"/>
        <end position="20"/>
    </location>
</feature>
<keyword evidence="1 2" id="KW-0732">Signal</keyword>